<feature type="domain" description="N-acetyltransferase" evidence="1">
    <location>
        <begin position="341"/>
        <end position="504"/>
    </location>
</feature>
<dbReference type="AlphaFoldDB" id="A0A5B9QAU1"/>
<dbReference type="Proteomes" id="UP000323917">
    <property type="component" value="Chromosome"/>
</dbReference>
<gene>
    <name evidence="2" type="ORF">Pr1d_33370</name>
</gene>
<organism evidence="2 3">
    <name type="scientific">Bythopirellula goksoeyrii</name>
    <dbReference type="NCBI Taxonomy" id="1400387"/>
    <lineage>
        <taxon>Bacteria</taxon>
        <taxon>Pseudomonadati</taxon>
        <taxon>Planctomycetota</taxon>
        <taxon>Planctomycetia</taxon>
        <taxon>Pirellulales</taxon>
        <taxon>Lacipirellulaceae</taxon>
        <taxon>Bythopirellula</taxon>
    </lineage>
</organism>
<dbReference type="PANTHER" id="PTHR36174">
    <property type="entry name" value="LIPID II:GLYCINE GLYCYLTRANSFERASE"/>
    <property type="match status" value="1"/>
</dbReference>
<name>A0A5B9QAU1_9BACT</name>
<dbReference type="Pfam" id="PF00583">
    <property type="entry name" value="Acetyltransf_1"/>
    <property type="match status" value="1"/>
</dbReference>
<dbReference type="PROSITE" id="PS51186">
    <property type="entry name" value="GNAT"/>
    <property type="match status" value="1"/>
</dbReference>
<dbReference type="Gene3D" id="3.40.630.30">
    <property type="match status" value="2"/>
</dbReference>
<dbReference type="KEGG" id="bgok:Pr1d_33370"/>
<dbReference type="PANTHER" id="PTHR36174:SF1">
    <property type="entry name" value="LIPID II:GLYCINE GLYCYLTRANSFERASE"/>
    <property type="match status" value="1"/>
</dbReference>
<reference evidence="2 3" key="1">
    <citation type="submission" date="2019-08" db="EMBL/GenBank/DDBJ databases">
        <title>Deep-cultivation of Planctomycetes and their phenomic and genomic characterization uncovers novel biology.</title>
        <authorList>
            <person name="Wiegand S."/>
            <person name="Jogler M."/>
            <person name="Boedeker C."/>
            <person name="Pinto D."/>
            <person name="Vollmers J."/>
            <person name="Rivas-Marin E."/>
            <person name="Kohn T."/>
            <person name="Peeters S.H."/>
            <person name="Heuer A."/>
            <person name="Rast P."/>
            <person name="Oberbeckmann S."/>
            <person name="Bunk B."/>
            <person name="Jeske O."/>
            <person name="Meyerdierks A."/>
            <person name="Storesund J.E."/>
            <person name="Kallscheuer N."/>
            <person name="Luecker S."/>
            <person name="Lage O.M."/>
            <person name="Pohl T."/>
            <person name="Merkel B.J."/>
            <person name="Hornburger P."/>
            <person name="Mueller R.-W."/>
            <person name="Bruemmer F."/>
            <person name="Labrenz M."/>
            <person name="Spormann A.M."/>
            <person name="Op den Camp H."/>
            <person name="Overmann J."/>
            <person name="Amann R."/>
            <person name="Jetten M.S.M."/>
            <person name="Mascher T."/>
            <person name="Medema M.H."/>
            <person name="Devos D.P."/>
            <person name="Kaster A.-K."/>
            <person name="Ovreas L."/>
            <person name="Rohde M."/>
            <person name="Galperin M.Y."/>
            <person name="Jogler C."/>
        </authorList>
    </citation>
    <scope>NUCLEOTIDE SEQUENCE [LARGE SCALE GENOMIC DNA]</scope>
    <source>
        <strain evidence="2 3">Pr1d</strain>
    </source>
</reference>
<dbReference type="InterPro" id="IPR016181">
    <property type="entry name" value="Acyl_CoA_acyltransferase"/>
</dbReference>
<evidence type="ECO:0000313" key="3">
    <source>
        <dbReference type="Proteomes" id="UP000323917"/>
    </source>
</evidence>
<sequence>MTSLEFFAVRAKESLVEDISALSPTNPFVTWNYFRAMDEVGCEIWTLGLRQSTGELVSGCGAFLNRSRLCWNLVIPSMPLVGADSLFWDGLREFCRQQRVSELFIGTFGSPTGVEIPTFGDCTRRDRCEFVLDLKGDLMSMLGSNHKRNVKKAQKAGLVVRRTRTAAAAILHNRLMNQSLERRSSRGEDVHGVGPSPEHIAYLESGAGELFQAVHNTAVLSSVLLLISPNGGYYQSAGTSPEGMAIGASHFLINSIASQLSAENKEILNLGGADVDSGLGRFKEGFGASRLLLPEATFFLGVSWGRKFKRAIRLFSADRKVFLYLLFGQVSRFSIYAIDTEAVRPPEVQIGLTFQALSPDDLRSITVSDSSFRARQCSRLDRFGKSYAYGVYVDDQLAHISWLLPANAMQKDPPQVIKAQPDEAEITACETLPEFRGQGIYGMAIRNLILVARSQGVRRVLMKTKVEYKPSHRGIEKAGLERTGSAILFSFPLIHRTIIWRRFT</sequence>
<dbReference type="InterPro" id="IPR050644">
    <property type="entry name" value="PG_Glycine_Bridge_Synth"/>
</dbReference>
<evidence type="ECO:0000313" key="2">
    <source>
        <dbReference type="EMBL" id="QEG36028.1"/>
    </source>
</evidence>
<evidence type="ECO:0000259" key="1">
    <source>
        <dbReference type="PROSITE" id="PS51186"/>
    </source>
</evidence>
<dbReference type="SUPFAM" id="SSF55729">
    <property type="entry name" value="Acyl-CoA N-acyltransferases (Nat)"/>
    <property type="match status" value="2"/>
</dbReference>
<proteinExistence type="predicted"/>
<dbReference type="OrthoDB" id="9799890at2"/>
<dbReference type="CDD" id="cd04301">
    <property type="entry name" value="NAT_SF"/>
    <property type="match status" value="1"/>
</dbReference>
<dbReference type="GO" id="GO:0016747">
    <property type="term" value="F:acyltransferase activity, transferring groups other than amino-acyl groups"/>
    <property type="evidence" value="ECO:0007669"/>
    <property type="project" value="InterPro"/>
</dbReference>
<protein>
    <submittedName>
        <fullName evidence="2">FemAB family protein</fullName>
    </submittedName>
</protein>
<dbReference type="EMBL" id="CP042913">
    <property type="protein sequence ID" value="QEG36028.1"/>
    <property type="molecule type" value="Genomic_DNA"/>
</dbReference>
<accession>A0A5B9QAU1</accession>
<dbReference type="InterPro" id="IPR000182">
    <property type="entry name" value="GNAT_dom"/>
</dbReference>
<keyword evidence="3" id="KW-1185">Reference proteome</keyword>